<feature type="domain" description="DnaB/C C-terminal" evidence="2">
    <location>
        <begin position="149"/>
        <end position="221"/>
    </location>
</feature>
<feature type="domain" description="DnaD N-terminal" evidence="3">
    <location>
        <begin position="26"/>
        <end position="125"/>
    </location>
</feature>
<proteinExistence type="inferred from homology"/>
<dbReference type="Proteomes" id="UP000838821">
    <property type="component" value="Unassembled WGS sequence"/>
</dbReference>
<dbReference type="InterPro" id="IPR053162">
    <property type="entry name" value="DnaD"/>
</dbReference>
<comment type="caution">
    <text evidence="4">The sequence shown here is derived from an EMBL/GenBank/DDBJ whole genome shotgun (WGS) entry which is preliminary data.</text>
</comment>
<organism evidence="4 5">
    <name type="scientific">Paenibacillus allorhizoplanae</name>
    <dbReference type="NCBI Taxonomy" id="2905648"/>
    <lineage>
        <taxon>Bacteria</taxon>
        <taxon>Bacillati</taxon>
        <taxon>Bacillota</taxon>
        <taxon>Bacilli</taxon>
        <taxon>Bacillales</taxon>
        <taxon>Paenibacillaceae</taxon>
        <taxon>Paenibacillus</taxon>
    </lineage>
</organism>
<dbReference type="InterPro" id="IPR006343">
    <property type="entry name" value="DnaB/C_C"/>
</dbReference>
<sequence length="228" mass="26443">MSTQSNTQMKVEAILMNSFLEGSVAVPSLLLKHYRALLLSEVDVMTLIHFISFVEKDRNTFPTLDEIQERMSASPDVVIASVQKLIREQFIAIDEDTHETTGFRSEQYNLTPLYKKLAKRVAEQQLKELAELAATTQAPSDDRVKNIYTTIENEFARPLTPMELETISNWLDKDMYKEELIMTALKEAVFAGKVHFRYIDRILLDWSRNRVSTVDQAKEYSQRFRQSR</sequence>
<evidence type="ECO:0000256" key="1">
    <source>
        <dbReference type="ARBA" id="ARBA00093462"/>
    </source>
</evidence>
<dbReference type="InterPro" id="IPR036388">
    <property type="entry name" value="WH-like_DNA-bd_sf"/>
</dbReference>
<keyword evidence="5" id="KW-1185">Reference proteome</keyword>
<evidence type="ECO:0000313" key="5">
    <source>
        <dbReference type="Proteomes" id="UP000838821"/>
    </source>
</evidence>
<dbReference type="RefSeq" id="WP_236285327.1">
    <property type="nucleotide sequence ID" value="NZ_CAKMMW010000002.1"/>
</dbReference>
<dbReference type="NCBIfam" id="TIGR01446">
    <property type="entry name" value="DnaD_dom"/>
    <property type="match status" value="1"/>
</dbReference>
<accession>A0ABM9BZM0</accession>
<evidence type="ECO:0000259" key="3">
    <source>
        <dbReference type="Pfam" id="PF21984"/>
    </source>
</evidence>
<dbReference type="Pfam" id="PF21984">
    <property type="entry name" value="DnaD_N"/>
    <property type="match status" value="1"/>
</dbReference>
<dbReference type="PANTHER" id="PTHR37293:SF6">
    <property type="entry name" value="DNA REPLICATION PROTEIN DNAD"/>
    <property type="match status" value="1"/>
</dbReference>
<gene>
    <name evidence="4" type="primary">dnaD</name>
    <name evidence="4" type="ORF">PAECIP111891_01064</name>
</gene>
<protein>
    <submittedName>
        <fullName evidence="4">DNA replication protein DnaD</fullName>
    </submittedName>
</protein>
<dbReference type="InterPro" id="IPR053843">
    <property type="entry name" value="DnaD_N"/>
</dbReference>
<dbReference type="InterPro" id="IPR034829">
    <property type="entry name" value="DnaD-like_sf"/>
</dbReference>
<name>A0ABM9BZM0_9BACL</name>
<evidence type="ECO:0000313" key="4">
    <source>
        <dbReference type="EMBL" id="CAH1197101.1"/>
    </source>
</evidence>
<dbReference type="PANTHER" id="PTHR37293">
    <property type="entry name" value="PHAGE REPLICATION PROTEIN-RELATED"/>
    <property type="match status" value="1"/>
</dbReference>
<dbReference type="Gene3D" id="1.10.10.630">
    <property type="entry name" value="DnaD domain-like"/>
    <property type="match status" value="1"/>
</dbReference>
<dbReference type="SUPFAM" id="SSF158499">
    <property type="entry name" value="DnaD domain-like"/>
    <property type="match status" value="1"/>
</dbReference>
<evidence type="ECO:0000259" key="2">
    <source>
        <dbReference type="Pfam" id="PF07261"/>
    </source>
</evidence>
<comment type="similarity">
    <text evidence="1">Belongs to the DnaB/DnaD family.</text>
</comment>
<dbReference type="Pfam" id="PF07261">
    <property type="entry name" value="DnaB_2"/>
    <property type="match status" value="1"/>
</dbReference>
<dbReference type="EMBL" id="CAKMMW010000002">
    <property type="protein sequence ID" value="CAH1197101.1"/>
    <property type="molecule type" value="Genomic_DNA"/>
</dbReference>
<dbReference type="Gene3D" id="1.10.10.10">
    <property type="entry name" value="Winged helix-like DNA-binding domain superfamily/Winged helix DNA-binding domain"/>
    <property type="match status" value="1"/>
</dbReference>
<reference evidence="4" key="1">
    <citation type="submission" date="2022-01" db="EMBL/GenBank/DDBJ databases">
        <authorList>
            <person name="Criscuolo A."/>
        </authorList>
    </citation>
    <scope>NUCLEOTIDE SEQUENCE</scope>
    <source>
        <strain evidence="4">CIP111891</strain>
    </source>
</reference>